<evidence type="ECO:0000313" key="1">
    <source>
        <dbReference type="EMBL" id="MDQ0469775.1"/>
    </source>
</evidence>
<organism evidence="1 2">
    <name type="scientific">Labrys wisconsinensis</name>
    <dbReference type="NCBI Taxonomy" id="425677"/>
    <lineage>
        <taxon>Bacteria</taxon>
        <taxon>Pseudomonadati</taxon>
        <taxon>Pseudomonadota</taxon>
        <taxon>Alphaproteobacteria</taxon>
        <taxon>Hyphomicrobiales</taxon>
        <taxon>Xanthobacteraceae</taxon>
        <taxon>Labrys</taxon>
    </lineage>
</organism>
<dbReference type="Proteomes" id="UP001242480">
    <property type="component" value="Unassembled WGS sequence"/>
</dbReference>
<protein>
    <submittedName>
        <fullName evidence="1">Uncharacterized protein</fullName>
    </submittedName>
</protein>
<keyword evidence="2" id="KW-1185">Reference proteome</keyword>
<gene>
    <name evidence="1" type="ORF">QO011_002791</name>
</gene>
<evidence type="ECO:0000313" key="2">
    <source>
        <dbReference type="Proteomes" id="UP001242480"/>
    </source>
</evidence>
<accession>A0ABU0J699</accession>
<comment type="caution">
    <text evidence="1">The sequence shown here is derived from an EMBL/GenBank/DDBJ whole genome shotgun (WGS) entry which is preliminary data.</text>
</comment>
<dbReference type="RefSeq" id="WP_307272818.1">
    <property type="nucleotide sequence ID" value="NZ_JAUSVX010000004.1"/>
</dbReference>
<reference evidence="1 2" key="1">
    <citation type="submission" date="2023-07" db="EMBL/GenBank/DDBJ databases">
        <title>Genomic Encyclopedia of Type Strains, Phase IV (KMG-IV): sequencing the most valuable type-strain genomes for metagenomic binning, comparative biology and taxonomic classification.</title>
        <authorList>
            <person name="Goeker M."/>
        </authorList>
    </citation>
    <scope>NUCLEOTIDE SEQUENCE [LARGE SCALE GENOMIC DNA]</scope>
    <source>
        <strain evidence="1 2">DSM 19619</strain>
    </source>
</reference>
<dbReference type="EMBL" id="JAUSVX010000004">
    <property type="protein sequence ID" value="MDQ0469775.1"/>
    <property type="molecule type" value="Genomic_DNA"/>
</dbReference>
<proteinExistence type="predicted"/>
<name>A0ABU0J699_9HYPH</name>
<sequence length="70" mass="7638">MPRIPDFSPAELQTRARADLQRFAVTQAAYARATRQAMPPGGGDATSRFLGQFRDEAQAMAARWSAAGRI</sequence>